<gene>
    <name evidence="10" type="ORF">AMTR_s00053p00177370</name>
</gene>
<evidence type="ECO:0000256" key="5">
    <source>
        <dbReference type="ARBA" id="ARBA00022927"/>
    </source>
</evidence>
<dbReference type="InterPro" id="IPR015943">
    <property type="entry name" value="WD40/YVTN_repeat-like_dom_sf"/>
</dbReference>
<proteinExistence type="inferred from homology"/>
<keyword evidence="9" id="KW-0853">WD repeat</keyword>
<comment type="similarity">
    <text evidence="7">Belongs to the WD repeat peroxin-7 family.</text>
</comment>
<evidence type="ECO:0000256" key="7">
    <source>
        <dbReference type="ARBA" id="ARBA00024017"/>
    </source>
</evidence>
<evidence type="ECO:0000256" key="4">
    <source>
        <dbReference type="ARBA" id="ARBA00022490"/>
    </source>
</evidence>
<dbReference type="STRING" id="13333.W1P5E4"/>
<dbReference type="OrthoDB" id="273771at2759"/>
<dbReference type="PROSITE" id="PS50082">
    <property type="entry name" value="WD_REPEATS_2"/>
    <property type="match status" value="1"/>
</dbReference>
<dbReference type="eggNOG" id="KOG0277">
    <property type="taxonomic scope" value="Eukaryota"/>
</dbReference>
<keyword evidence="5" id="KW-0653">Protein transport</keyword>
<name>W1P5E4_AMBTC</name>
<evidence type="ECO:0000313" key="10">
    <source>
        <dbReference type="EMBL" id="ERN05127.1"/>
    </source>
</evidence>
<dbReference type="SUPFAM" id="SSF50978">
    <property type="entry name" value="WD40 repeat-like"/>
    <property type="match status" value="1"/>
</dbReference>
<dbReference type="GO" id="GO:0005829">
    <property type="term" value="C:cytosol"/>
    <property type="evidence" value="ECO:0000318"/>
    <property type="project" value="GO_Central"/>
</dbReference>
<dbReference type="Pfam" id="PF00400">
    <property type="entry name" value="WD40"/>
    <property type="match status" value="2"/>
</dbReference>
<evidence type="ECO:0000313" key="11">
    <source>
        <dbReference type="Proteomes" id="UP000017836"/>
    </source>
</evidence>
<dbReference type="GO" id="GO:0005053">
    <property type="term" value="F:peroxisome matrix targeting signal-2 binding"/>
    <property type="evidence" value="ECO:0000318"/>
    <property type="project" value="GO_Central"/>
</dbReference>
<evidence type="ECO:0000256" key="3">
    <source>
        <dbReference type="ARBA" id="ARBA00022448"/>
    </source>
</evidence>
<comment type="subcellular location">
    <subcellularLocation>
        <location evidence="2">Cytoplasm</location>
        <location evidence="2">Cytosol</location>
    </subcellularLocation>
    <subcellularLocation>
        <location evidence="1">Peroxisome matrix</location>
    </subcellularLocation>
</comment>
<protein>
    <recommendedName>
        <fullName evidence="8">Peroxin-7</fullName>
    </recommendedName>
</protein>
<keyword evidence="3" id="KW-0813">Transport</keyword>
<dbReference type="PANTHER" id="PTHR46027:SF1">
    <property type="entry name" value="PEROXISOMAL TARGETING SIGNAL 2 RECEPTOR"/>
    <property type="match status" value="1"/>
</dbReference>
<dbReference type="KEGG" id="atr:18433295"/>
<accession>W1P5E4</accession>
<keyword evidence="6" id="KW-0576">Peroxisome</keyword>
<dbReference type="InterPro" id="IPR036322">
    <property type="entry name" value="WD40_repeat_dom_sf"/>
</dbReference>
<dbReference type="GO" id="GO:0005782">
    <property type="term" value="C:peroxisomal matrix"/>
    <property type="evidence" value="ECO:0000318"/>
    <property type="project" value="GO_Central"/>
</dbReference>
<keyword evidence="4" id="KW-0963">Cytoplasm</keyword>
<dbReference type="SMART" id="SM00320">
    <property type="entry name" value="WD40"/>
    <property type="match status" value="6"/>
</dbReference>
<reference evidence="11" key="1">
    <citation type="journal article" date="2013" name="Science">
        <title>The Amborella genome and the evolution of flowering plants.</title>
        <authorList>
            <consortium name="Amborella Genome Project"/>
        </authorList>
    </citation>
    <scope>NUCLEOTIDE SEQUENCE [LARGE SCALE GENOMIC DNA]</scope>
</reference>
<dbReference type="InterPro" id="IPR001680">
    <property type="entry name" value="WD40_rpt"/>
</dbReference>
<dbReference type="PANTHER" id="PTHR46027">
    <property type="entry name" value="PEROXISOMAL TARGETING SIGNAL 2 RECEPTOR"/>
    <property type="match status" value="1"/>
</dbReference>
<evidence type="ECO:0000256" key="2">
    <source>
        <dbReference type="ARBA" id="ARBA00004514"/>
    </source>
</evidence>
<evidence type="ECO:0000256" key="9">
    <source>
        <dbReference type="PROSITE-ProRule" id="PRU00221"/>
    </source>
</evidence>
<dbReference type="InterPro" id="IPR044536">
    <property type="entry name" value="PEX7"/>
</dbReference>
<organism evidence="10 11">
    <name type="scientific">Amborella trichopoda</name>
    <dbReference type="NCBI Taxonomy" id="13333"/>
    <lineage>
        <taxon>Eukaryota</taxon>
        <taxon>Viridiplantae</taxon>
        <taxon>Streptophyta</taxon>
        <taxon>Embryophyta</taxon>
        <taxon>Tracheophyta</taxon>
        <taxon>Spermatophyta</taxon>
        <taxon>Magnoliopsida</taxon>
        <taxon>Amborellales</taxon>
        <taxon>Amborellaceae</taxon>
        <taxon>Amborella</taxon>
    </lineage>
</organism>
<sequence length="323" mass="35276">MTIRSYLLCPWEGRAVRFNPHPSLPGTVAVATGFGESGTVMVCCPHPTLNQLVQVSITSFPQPVMACSWSPANEDLIASAHNGVGCICILNIRTHETQWSSFRHSSSVTSLEWDVVGRETLVSASVDSTLKLSKPCERIQCTSTLHSFPRSPIRCVTWDPSDTATFASASQDGQLKLWDARVGVHIGVLAENQPDFFCCDWGRESGSNCIATSSENGWIRVWDRRQSGRAVAAWQGHEGRAVHGVRFSPTVPNTVASYSSGSEVCMWSGVTSHARLAATYYMHTERVGGVDMNHDGEFASTASDWKLTTFSYACGGMVMQRPH</sequence>
<dbReference type="GO" id="GO:0016558">
    <property type="term" value="P:protein import into peroxisome matrix"/>
    <property type="evidence" value="ECO:0000318"/>
    <property type="project" value="GO_Central"/>
</dbReference>
<dbReference type="Gramene" id="ERN05127">
    <property type="protein sequence ID" value="ERN05127"/>
    <property type="gene ID" value="AMTR_s00053p00177370"/>
</dbReference>
<evidence type="ECO:0000256" key="8">
    <source>
        <dbReference type="ARBA" id="ARBA00032565"/>
    </source>
</evidence>
<dbReference type="AlphaFoldDB" id="W1P5E4"/>
<dbReference type="Gene3D" id="2.130.10.10">
    <property type="entry name" value="YVTN repeat-like/Quinoprotein amine dehydrogenase"/>
    <property type="match status" value="2"/>
</dbReference>
<dbReference type="EMBL" id="KI394012">
    <property type="protein sequence ID" value="ERN05127.1"/>
    <property type="molecule type" value="Genomic_DNA"/>
</dbReference>
<dbReference type="Proteomes" id="UP000017836">
    <property type="component" value="Unassembled WGS sequence"/>
</dbReference>
<evidence type="ECO:0000256" key="6">
    <source>
        <dbReference type="ARBA" id="ARBA00023140"/>
    </source>
</evidence>
<feature type="repeat" description="WD" evidence="9">
    <location>
        <begin position="153"/>
        <end position="179"/>
    </location>
</feature>
<keyword evidence="11" id="KW-1185">Reference proteome</keyword>
<evidence type="ECO:0000256" key="1">
    <source>
        <dbReference type="ARBA" id="ARBA00004253"/>
    </source>
</evidence>
<dbReference type="HOGENOM" id="CLU_861504_0_0_1"/>